<evidence type="ECO:0000256" key="1">
    <source>
        <dbReference type="ARBA" id="ARBA00001585"/>
    </source>
</evidence>
<evidence type="ECO:0000259" key="10">
    <source>
        <dbReference type="Pfam" id="PF00561"/>
    </source>
</evidence>
<dbReference type="EMBL" id="JBHLUE010000026">
    <property type="protein sequence ID" value="MFC0567555.1"/>
    <property type="molecule type" value="Genomic_DNA"/>
</dbReference>
<dbReference type="NCBIfam" id="TIGR01249">
    <property type="entry name" value="pro_imino_pep_1"/>
    <property type="match status" value="1"/>
</dbReference>
<keyword evidence="7 8" id="KW-0378">Hydrolase</keyword>
<dbReference type="PRINTS" id="PR00793">
    <property type="entry name" value="PROAMNOPTASE"/>
</dbReference>
<comment type="catalytic activity">
    <reaction evidence="1 8 9">
        <text>Release of N-terminal proline from a peptide.</text>
        <dbReference type="EC" id="3.4.11.5"/>
    </reaction>
</comment>
<dbReference type="Gene3D" id="3.40.50.1820">
    <property type="entry name" value="alpha/beta hydrolase"/>
    <property type="match status" value="1"/>
</dbReference>
<name>A0ABV6P3E5_9ACTN</name>
<evidence type="ECO:0000256" key="3">
    <source>
        <dbReference type="ARBA" id="ARBA00010088"/>
    </source>
</evidence>
<dbReference type="Pfam" id="PF00561">
    <property type="entry name" value="Abhydrolase_1"/>
    <property type="match status" value="1"/>
</dbReference>
<dbReference type="InterPro" id="IPR000073">
    <property type="entry name" value="AB_hydrolase_1"/>
</dbReference>
<dbReference type="Proteomes" id="UP001589894">
    <property type="component" value="Unassembled WGS sequence"/>
</dbReference>
<dbReference type="PANTHER" id="PTHR43722:SF1">
    <property type="entry name" value="PROLINE IMINOPEPTIDASE"/>
    <property type="match status" value="1"/>
</dbReference>
<evidence type="ECO:0000256" key="8">
    <source>
        <dbReference type="PIRNR" id="PIRNR006431"/>
    </source>
</evidence>
<sequence>MGEREHGPRGLYPPIEPYRSGMLEVGDGQQVYWEECGNPAGTPVLVVHGGPGGGCMPDHRRAYDPAAYRIILFDQRGCGRSRPHASDPAVSMAANTTGHLIADAERLRAELGVDTWVLSGSSWGSTLALAYAQAHPERVRAMVLRSIFTLRAAERAWVYRDGASRLLPEAWERFRDHIPAGERDDLVAAYRRRLESPDERVRVAAAVAWTGWETAGMLLHPDPAIEAIFSEPRFAVAFARIESHYVAHAGFLDEGQLIRDVDAIRHIPAVILQGRYDLCTPPATAWDLHRAWPEVDLHLVNDAGHALDEPGMVHRLVEATDRFASAPGPR</sequence>
<feature type="domain" description="AB hydrolase-1" evidence="10">
    <location>
        <begin position="43"/>
        <end position="306"/>
    </location>
</feature>
<keyword evidence="12" id="KW-1185">Reference proteome</keyword>
<evidence type="ECO:0000313" key="11">
    <source>
        <dbReference type="EMBL" id="MFC0567555.1"/>
    </source>
</evidence>
<evidence type="ECO:0000256" key="7">
    <source>
        <dbReference type="ARBA" id="ARBA00022801"/>
    </source>
</evidence>
<dbReference type="PIRSF" id="PIRSF006431">
    <property type="entry name" value="Pept_S33"/>
    <property type="match status" value="1"/>
</dbReference>
<comment type="caution">
    <text evidence="11">The sequence shown here is derived from an EMBL/GenBank/DDBJ whole genome shotgun (WGS) entry which is preliminary data.</text>
</comment>
<evidence type="ECO:0000256" key="2">
    <source>
        <dbReference type="ARBA" id="ARBA00004496"/>
    </source>
</evidence>
<evidence type="ECO:0000313" key="12">
    <source>
        <dbReference type="Proteomes" id="UP001589894"/>
    </source>
</evidence>
<evidence type="ECO:0000256" key="4">
    <source>
        <dbReference type="ARBA" id="ARBA00022438"/>
    </source>
</evidence>
<comment type="similarity">
    <text evidence="3 8 9">Belongs to the peptidase S33 family.</text>
</comment>
<dbReference type="GO" id="GO:0004177">
    <property type="term" value="F:aminopeptidase activity"/>
    <property type="evidence" value="ECO:0007669"/>
    <property type="project" value="UniProtKB-KW"/>
</dbReference>
<dbReference type="InterPro" id="IPR029058">
    <property type="entry name" value="AB_hydrolase_fold"/>
</dbReference>
<gene>
    <name evidence="11" type="primary">pip</name>
    <name evidence="11" type="ORF">ACFFHU_25885</name>
</gene>
<dbReference type="RefSeq" id="WP_377342860.1">
    <property type="nucleotide sequence ID" value="NZ_JBHLUE010000026.1"/>
</dbReference>
<keyword evidence="4 8" id="KW-0031">Aminopeptidase</keyword>
<protein>
    <recommendedName>
        <fullName evidence="8 9">Proline iminopeptidase</fullName>
        <shortName evidence="8">PIP</shortName>
        <ecNumber evidence="8 9">3.4.11.5</ecNumber>
    </recommendedName>
    <alternativeName>
        <fullName evidence="8">Prolyl aminopeptidase</fullName>
    </alternativeName>
</protein>
<dbReference type="PANTHER" id="PTHR43722">
    <property type="entry name" value="PROLINE IMINOPEPTIDASE"/>
    <property type="match status" value="1"/>
</dbReference>
<dbReference type="InterPro" id="IPR002410">
    <property type="entry name" value="Peptidase_S33"/>
</dbReference>
<dbReference type="SUPFAM" id="SSF53474">
    <property type="entry name" value="alpha/beta-Hydrolases"/>
    <property type="match status" value="1"/>
</dbReference>
<dbReference type="InterPro" id="IPR005944">
    <property type="entry name" value="Pro_iminopeptidase"/>
</dbReference>
<keyword evidence="5 8" id="KW-0963">Cytoplasm</keyword>
<evidence type="ECO:0000256" key="9">
    <source>
        <dbReference type="RuleBase" id="RU003421"/>
    </source>
</evidence>
<organism evidence="11 12">
    <name type="scientific">Plantactinospora siamensis</name>
    <dbReference type="NCBI Taxonomy" id="555372"/>
    <lineage>
        <taxon>Bacteria</taxon>
        <taxon>Bacillati</taxon>
        <taxon>Actinomycetota</taxon>
        <taxon>Actinomycetes</taxon>
        <taxon>Micromonosporales</taxon>
        <taxon>Micromonosporaceae</taxon>
        <taxon>Plantactinospora</taxon>
    </lineage>
</organism>
<evidence type="ECO:0000256" key="6">
    <source>
        <dbReference type="ARBA" id="ARBA00022670"/>
    </source>
</evidence>
<comment type="subcellular location">
    <subcellularLocation>
        <location evidence="2 8">Cytoplasm</location>
    </subcellularLocation>
</comment>
<dbReference type="PRINTS" id="PR00111">
    <property type="entry name" value="ABHYDROLASE"/>
</dbReference>
<evidence type="ECO:0000256" key="5">
    <source>
        <dbReference type="ARBA" id="ARBA00022490"/>
    </source>
</evidence>
<proteinExistence type="inferred from homology"/>
<reference evidence="11 12" key="1">
    <citation type="submission" date="2024-09" db="EMBL/GenBank/DDBJ databases">
        <authorList>
            <person name="Sun Q."/>
            <person name="Mori K."/>
        </authorList>
    </citation>
    <scope>NUCLEOTIDE SEQUENCE [LARGE SCALE GENOMIC DNA]</scope>
    <source>
        <strain evidence="11 12">TBRC 2205</strain>
    </source>
</reference>
<accession>A0ABV6P3E5</accession>
<dbReference type="EC" id="3.4.11.5" evidence="8 9"/>
<keyword evidence="6 8" id="KW-0645">Protease</keyword>